<dbReference type="RefSeq" id="WP_284361943.1">
    <property type="nucleotide sequence ID" value="NZ_BSNI01000001.1"/>
</dbReference>
<evidence type="ECO:0000313" key="3">
    <source>
        <dbReference type="Proteomes" id="UP001161405"/>
    </source>
</evidence>
<reference evidence="2" key="1">
    <citation type="journal article" date="2014" name="Int. J. Syst. Evol. Microbiol.">
        <title>Complete genome of a new Firmicutes species belonging to the dominant human colonic microbiota ('Ruminococcus bicirculans') reveals two chromosomes and a selective capacity to utilize plant glucans.</title>
        <authorList>
            <consortium name="NISC Comparative Sequencing Program"/>
            <person name="Wegmann U."/>
            <person name="Louis P."/>
            <person name="Goesmann A."/>
            <person name="Henrissat B."/>
            <person name="Duncan S.H."/>
            <person name="Flint H.J."/>
        </authorList>
    </citation>
    <scope>NUCLEOTIDE SEQUENCE</scope>
    <source>
        <strain evidence="2">NBRC 107169</strain>
    </source>
</reference>
<comment type="caution">
    <text evidence="2">The sequence shown here is derived from an EMBL/GenBank/DDBJ whole genome shotgun (WGS) entry which is preliminary data.</text>
</comment>
<keyword evidence="3" id="KW-1185">Reference proteome</keyword>
<dbReference type="InterPro" id="IPR013988">
    <property type="entry name" value="YjdM_C"/>
</dbReference>
<dbReference type="Pfam" id="PF03831">
    <property type="entry name" value="YjdM"/>
    <property type="match status" value="1"/>
</dbReference>
<dbReference type="EMBL" id="BSNI01000001">
    <property type="protein sequence ID" value="GLQ16364.1"/>
    <property type="molecule type" value="Genomic_DNA"/>
</dbReference>
<gene>
    <name evidence="2" type="ORF">GCM10007879_06130</name>
</gene>
<protein>
    <submittedName>
        <fullName evidence="2">PhnA-like protein</fullName>
    </submittedName>
</protein>
<sequence length="69" mass="7657">MSARDCNGAELEDGDNVQVNKDLKVKGMSKTLKRGTSIKNIRTTNKDTEVECRIGKSTIVLKTEFLKKA</sequence>
<dbReference type="SUPFAM" id="SSF82057">
    <property type="entry name" value="Prokaryotic SH3-related domain"/>
    <property type="match status" value="1"/>
</dbReference>
<organism evidence="2 3">
    <name type="scientific">Maritalea porphyrae</name>
    <dbReference type="NCBI Taxonomy" id="880732"/>
    <lineage>
        <taxon>Bacteria</taxon>
        <taxon>Pseudomonadati</taxon>
        <taxon>Pseudomonadota</taxon>
        <taxon>Alphaproteobacteria</taxon>
        <taxon>Hyphomicrobiales</taxon>
        <taxon>Devosiaceae</taxon>
        <taxon>Maritalea</taxon>
    </lineage>
</organism>
<evidence type="ECO:0000313" key="2">
    <source>
        <dbReference type="EMBL" id="GLQ16364.1"/>
    </source>
</evidence>
<evidence type="ECO:0000259" key="1">
    <source>
        <dbReference type="Pfam" id="PF03831"/>
    </source>
</evidence>
<reference evidence="2" key="2">
    <citation type="submission" date="2023-01" db="EMBL/GenBank/DDBJ databases">
        <title>Draft genome sequence of Maritalea porphyrae strain NBRC 107169.</title>
        <authorList>
            <person name="Sun Q."/>
            <person name="Mori K."/>
        </authorList>
    </citation>
    <scope>NUCLEOTIDE SEQUENCE</scope>
    <source>
        <strain evidence="2">NBRC 107169</strain>
    </source>
</reference>
<proteinExistence type="predicted"/>
<accession>A0ABQ5UPL6</accession>
<dbReference type="Gene3D" id="2.30.30.40">
    <property type="entry name" value="SH3 Domains"/>
    <property type="match status" value="1"/>
</dbReference>
<dbReference type="Proteomes" id="UP001161405">
    <property type="component" value="Unassembled WGS sequence"/>
</dbReference>
<feature type="domain" description="Protein YjdM C-terminal" evidence="1">
    <location>
        <begin position="4"/>
        <end position="69"/>
    </location>
</feature>
<name>A0ABQ5UPL6_9HYPH</name>